<dbReference type="InterPro" id="IPR012341">
    <property type="entry name" value="6hp_glycosidase-like_sf"/>
</dbReference>
<protein>
    <submittedName>
        <fullName evidence="1">Uncharacterized protein</fullName>
    </submittedName>
</protein>
<dbReference type="GO" id="GO:0005975">
    <property type="term" value="P:carbohydrate metabolic process"/>
    <property type="evidence" value="ECO:0007669"/>
    <property type="project" value="InterPro"/>
</dbReference>
<organism evidence="1">
    <name type="scientific">mine drainage metagenome</name>
    <dbReference type="NCBI Taxonomy" id="410659"/>
    <lineage>
        <taxon>unclassified sequences</taxon>
        <taxon>metagenomes</taxon>
        <taxon>ecological metagenomes</taxon>
    </lineage>
</organism>
<gene>
    <name evidence="1" type="ORF">B1B_14084</name>
</gene>
<comment type="caution">
    <text evidence="1">The sequence shown here is derived from an EMBL/GenBank/DDBJ whole genome shotgun (WGS) entry which is preliminary data.</text>
</comment>
<reference evidence="1" key="2">
    <citation type="journal article" date="2014" name="ISME J.">
        <title>Microbial stratification in low pH oxic and suboxic macroscopic growths along an acid mine drainage.</title>
        <authorList>
            <person name="Mendez-Garcia C."/>
            <person name="Mesa V."/>
            <person name="Sprenger R.R."/>
            <person name="Richter M."/>
            <person name="Diez M.S."/>
            <person name="Solano J."/>
            <person name="Bargiela R."/>
            <person name="Golyshina O.V."/>
            <person name="Manteca A."/>
            <person name="Ramos J.L."/>
            <person name="Gallego J.R."/>
            <person name="Llorente I."/>
            <person name="Martins Dos Santos V.A."/>
            <person name="Jensen O.N."/>
            <person name="Pelaez A.I."/>
            <person name="Sanchez J."/>
            <person name="Ferrer M."/>
        </authorList>
    </citation>
    <scope>NUCLEOTIDE SEQUENCE</scope>
</reference>
<dbReference type="AlphaFoldDB" id="T0Z326"/>
<accession>T0Z326</accession>
<reference evidence="1" key="1">
    <citation type="submission" date="2013-08" db="EMBL/GenBank/DDBJ databases">
        <authorList>
            <person name="Mendez C."/>
            <person name="Richter M."/>
            <person name="Ferrer M."/>
            <person name="Sanchez J."/>
        </authorList>
    </citation>
    <scope>NUCLEOTIDE SEQUENCE</scope>
</reference>
<name>T0Z326_9ZZZZ</name>
<sequence length="83" mass="9439">MLAIFRRDSDGRRPVFGELEKFQTDPGWRDRLLFHEYFHGDNGSGQGASHQTGWTALAALLVDELAVPWKPPEDNVGRWLESS</sequence>
<proteinExistence type="predicted"/>
<dbReference type="EMBL" id="AUZY01009297">
    <property type="protein sequence ID" value="EQD42366.1"/>
    <property type="molecule type" value="Genomic_DNA"/>
</dbReference>
<dbReference type="Gene3D" id="1.50.10.10">
    <property type="match status" value="1"/>
</dbReference>
<evidence type="ECO:0000313" key="1">
    <source>
        <dbReference type="EMBL" id="EQD42366.1"/>
    </source>
</evidence>